<dbReference type="OrthoDB" id="6376221at2"/>
<comment type="caution">
    <text evidence="12">The sequence shown here is derived from an EMBL/GenBank/DDBJ whole genome shotgun (WGS) entry which is preliminary data.</text>
</comment>
<dbReference type="InterPro" id="IPR033480">
    <property type="entry name" value="sCache_2"/>
</dbReference>
<dbReference type="RefSeq" id="WP_147713912.1">
    <property type="nucleotide sequence ID" value="NZ_VKAD01000001.1"/>
</dbReference>
<evidence type="ECO:0000256" key="7">
    <source>
        <dbReference type="ARBA" id="ARBA00029447"/>
    </source>
</evidence>
<name>A0A5C8ZAQ0_9GAMM</name>
<feature type="domain" description="Methyl-accepting transducer" evidence="11">
    <location>
        <begin position="259"/>
        <end position="495"/>
    </location>
</feature>
<keyword evidence="5 10" id="KW-0472">Membrane</keyword>
<organism evidence="12 13">
    <name type="scientific">Reinekea thalattae</name>
    <dbReference type="NCBI Taxonomy" id="2593301"/>
    <lineage>
        <taxon>Bacteria</taxon>
        <taxon>Pseudomonadati</taxon>
        <taxon>Pseudomonadota</taxon>
        <taxon>Gammaproteobacteria</taxon>
        <taxon>Oceanospirillales</taxon>
        <taxon>Saccharospirillaceae</taxon>
        <taxon>Reinekea</taxon>
    </lineage>
</organism>
<evidence type="ECO:0000313" key="12">
    <source>
        <dbReference type="EMBL" id="TXR54514.1"/>
    </source>
</evidence>
<evidence type="ECO:0000256" key="10">
    <source>
        <dbReference type="SAM" id="Phobius"/>
    </source>
</evidence>
<evidence type="ECO:0000256" key="6">
    <source>
        <dbReference type="ARBA" id="ARBA00023224"/>
    </source>
</evidence>
<keyword evidence="3 10" id="KW-0812">Transmembrane</keyword>
<sequence length="531" mass="58624">MKLSKQLSILVILFAIGLVTLSILSLNIIKENLIEARKHEIKNILTLTREQINYYVELEKQGQMSREEAEAEVVKMLSTIRFGESYIWANGNDARSKVHPNADQIGKEQQSYQPALKALAESEFVFSEGKFPKSGAEGLFDKINGMTLVPEWQWVFGYGIYTADLNEDYKDIALYFLMVGAIIFIAILICSFFVSGLIVRNILKTIGGEPRYVTEITSRIAEGYLNEEIKGKFNNQSLMAYVQTMQQSLKEMVKRIQQGAELLSYSTKALDGQMEYILAATQKSTEAVQSTAAAIQELSVSIEDITSSVKDTEQNSENSYEMASSGEGKVQSSAQGISDISSQINRSTEEVNSLQKRSQEIGNIVNVILEIADQTNLLALNAAIEAARAGEQGRGFAVVADEVRTLASRTASATSEITETINLVQADTESVAATMQSVLPKVEHSVQTSNEVTEILTKIRNASDETLSKIREISNSSSEQTTAIQNLSEHAEEISNVMQDTAENISNSKKSTNDLRNLAQELHNSVGYFKL</sequence>
<dbReference type="Pfam" id="PF00015">
    <property type="entry name" value="MCPsignal"/>
    <property type="match status" value="1"/>
</dbReference>
<protein>
    <submittedName>
        <fullName evidence="12">Methyl-accepting chemotaxis protein</fullName>
    </submittedName>
</protein>
<evidence type="ECO:0000256" key="1">
    <source>
        <dbReference type="ARBA" id="ARBA00004651"/>
    </source>
</evidence>
<accession>A0A5C8ZAQ0</accession>
<evidence type="ECO:0000256" key="5">
    <source>
        <dbReference type="ARBA" id="ARBA00023136"/>
    </source>
</evidence>
<keyword evidence="13" id="KW-1185">Reference proteome</keyword>
<dbReference type="FunFam" id="1.10.287.950:FF:000001">
    <property type="entry name" value="Methyl-accepting chemotaxis sensory transducer"/>
    <property type="match status" value="1"/>
</dbReference>
<reference evidence="12 13" key="1">
    <citation type="submission" date="2019-07" db="EMBL/GenBank/DDBJ databases">
        <title>Reinekea sp. strain SSH23 genome sequencing and assembly.</title>
        <authorList>
            <person name="Kim I."/>
        </authorList>
    </citation>
    <scope>NUCLEOTIDE SEQUENCE [LARGE SCALE GENOMIC DNA]</scope>
    <source>
        <strain evidence="12 13">SSH23</strain>
    </source>
</reference>
<dbReference type="Gene3D" id="3.30.450.20">
    <property type="entry name" value="PAS domain"/>
    <property type="match status" value="1"/>
</dbReference>
<dbReference type="PROSITE" id="PS50111">
    <property type="entry name" value="CHEMOTAXIS_TRANSDUC_2"/>
    <property type="match status" value="1"/>
</dbReference>
<keyword evidence="2" id="KW-1003">Cell membrane</keyword>
<dbReference type="PANTHER" id="PTHR32089:SF112">
    <property type="entry name" value="LYSOZYME-LIKE PROTEIN-RELATED"/>
    <property type="match status" value="1"/>
</dbReference>
<feature type="transmembrane region" description="Helical" evidence="10">
    <location>
        <begin position="172"/>
        <end position="194"/>
    </location>
</feature>
<evidence type="ECO:0000256" key="3">
    <source>
        <dbReference type="ARBA" id="ARBA00022692"/>
    </source>
</evidence>
<proteinExistence type="inferred from homology"/>
<evidence type="ECO:0000313" key="13">
    <source>
        <dbReference type="Proteomes" id="UP000321764"/>
    </source>
</evidence>
<dbReference type="SMART" id="SM00283">
    <property type="entry name" value="MA"/>
    <property type="match status" value="1"/>
</dbReference>
<dbReference type="CDD" id="cd11386">
    <property type="entry name" value="MCP_signal"/>
    <property type="match status" value="1"/>
</dbReference>
<dbReference type="Pfam" id="PF08269">
    <property type="entry name" value="dCache_2"/>
    <property type="match status" value="1"/>
</dbReference>
<evidence type="ECO:0000256" key="8">
    <source>
        <dbReference type="PROSITE-ProRule" id="PRU00284"/>
    </source>
</evidence>
<dbReference type="EMBL" id="VKAD01000001">
    <property type="protein sequence ID" value="TXR54514.1"/>
    <property type="molecule type" value="Genomic_DNA"/>
</dbReference>
<feature type="transmembrane region" description="Helical" evidence="10">
    <location>
        <begin position="6"/>
        <end position="29"/>
    </location>
</feature>
<dbReference type="SMART" id="SM01049">
    <property type="entry name" value="Cache_2"/>
    <property type="match status" value="1"/>
</dbReference>
<keyword evidence="4 10" id="KW-1133">Transmembrane helix</keyword>
<dbReference type="InterPro" id="IPR004089">
    <property type="entry name" value="MCPsignal_dom"/>
</dbReference>
<evidence type="ECO:0000256" key="9">
    <source>
        <dbReference type="SAM" id="MobiDB-lite"/>
    </source>
</evidence>
<dbReference type="GO" id="GO:0006935">
    <property type="term" value="P:chemotaxis"/>
    <property type="evidence" value="ECO:0007669"/>
    <property type="project" value="InterPro"/>
</dbReference>
<dbReference type="InterPro" id="IPR004090">
    <property type="entry name" value="Chemotax_Me-accpt_rcpt"/>
</dbReference>
<dbReference type="GO" id="GO:0007165">
    <property type="term" value="P:signal transduction"/>
    <property type="evidence" value="ECO:0007669"/>
    <property type="project" value="UniProtKB-KW"/>
</dbReference>
<evidence type="ECO:0000259" key="11">
    <source>
        <dbReference type="PROSITE" id="PS50111"/>
    </source>
</evidence>
<dbReference type="Gene3D" id="1.10.287.950">
    <property type="entry name" value="Methyl-accepting chemotaxis protein"/>
    <property type="match status" value="1"/>
</dbReference>
<dbReference type="GO" id="GO:0004888">
    <property type="term" value="F:transmembrane signaling receptor activity"/>
    <property type="evidence" value="ECO:0007669"/>
    <property type="project" value="InterPro"/>
</dbReference>
<comment type="similarity">
    <text evidence="7">Belongs to the methyl-accepting chemotaxis (MCP) protein family.</text>
</comment>
<dbReference type="PRINTS" id="PR00260">
    <property type="entry name" value="CHEMTRNSDUCR"/>
</dbReference>
<dbReference type="InterPro" id="IPR004010">
    <property type="entry name" value="Double_Cache_2"/>
</dbReference>
<dbReference type="SUPFAM" id="SSF58104">
    <property type="entry name" value="Methyl-accepting chemotaxis protein (MCP) signaling domain"/>
    <property type="match status" value="1"/>
</dbReference>
<dbReference type="Proteomes" id="UP000321764">
    <property type="component" value="Unassembled WGS sequence"/>
</dbReference>
<evidence type="ECO:0000256" key="4">
    <source>
        <dbReference type="ARBA" id="ARBA00022989"/>
    </source>
</evidence>
<comment type="subcellular location">
    <subcellularLocation>
        <location evidence="1">Cell membrane</location>
        <topology evidence="1">Multi-pass membrane protein</topology>
    </subcellularLocation>
</comment>
<dbReference type="PANTHER" id="PTHR32089">
    <property type="entry name" value="METHYL-ACCEPTING CHEMOTAXIS PROTEIN MCPB"/>
    <property type="match status" value="1"/>
</dbReference>
<feature type="compositionally biased region" description="Polar residues" evidence="9">
    <location>
        <begin position="309"/>
        <end position="322"/>
    </location>
</feature>
<evidence type="ECO:0000256" key="2">
    <source>
        <dbReference type="ARBA" id="ARBA00022475"/>
    </source>
</evidence>
<dbReference type="GO" id="GO:0005886">
    <property type="term" value="C:plasma membrane"/>
    <property type="evidence" value="ECO:0007669"/>
    <property type="project" value="UniProtKB-SubCell"/>
</dbReference>
<dbReference type="AlphaFoldDB" id="A0A5C8ZAQ0"/>
<gene>
    <name evidence="12" type="ORF">FME95_08260</name>
</gene>
<feature type="region of interest" description="Disordered" evidence="9">
    <location>
        <begin position="309"/>
        <end position="332"/>
    </location>
</feature>
<keyword evidence="6 8" id="KW-0807">Transducer</keyword>